<dbReference type="AlphaFoldDB" id="A0A4E0RCU2"/>
<keyword evidence="2" id="KW-1185">Reference proteome</keyword>
<evidence type="ECO:0000313" key="2">
    <source>
        <dbReference type="Proteomes" id="UP000230066"/>
    </source>
</evidence>
<keyword evidence="1" id="KW-0689">Ribosomal protein</keyword>
<dbReference type="Proteomes" id="UP000230066">
    <property type="component" value="Unassembled WGS sequence"/>
</dbReference>
<sequence length="141" mass="16437">MMWSTSVRSNSFILRNCVCGLKTTPENHRQKISYKTRYHWFLDLQKSRQRARYPWIPREPATRAEIDGQLVELPEMTLEYIVPKGLAQSELKPYVEWRAETPVTPALTARRLFDQKYFSSIQEMSEQGVGTDGIIGKIKSQ</sequence>
<comment type="caution">
    <text evidence="1">The sequence shown here is derived from an EMBL/GenBank/DDBJ whole genome shotgun (WGS) entry which is preliminary data.</text>
</comment>
<keyword evidence="1" id="KW-0687">Ribonucleoprotein</keyword>
<gene>
    <name evidence="1" type="ORF">D915_009338</name>
</gene>
<proteinExistence type="predicted"/>
<dbReference type="EMBL" id="JXXN02005862">
    <property type="protein sequence ID" value="THD19678.1"/>
    <property type="molecule type" value="Genomic_DNA"/>
</dbReference>
<accession>A0A4E0RCU2</accession>
<protein>
    <submittedName>
        <fullName evidence="1">39S ribosomal protein L41 mitochondrial</fullName>
    </submittedName>
</protein>
<dbReference type="GO" id="GO:0005840">
    <property type="term" value="C:ribosome"/>
    <property type="evidence" value="ECO:0007669"/>
    <property type="project" value="UniProtKB-KW"/>
</dbReference>
<reference evidence="1" key="1">
    <citation type="submission" date="2019-03" db="EMBL/GenBank/DDBJ databases">
        <title>Improved annotation for the trematode Fasciola hepatica.</title>
        <authorList>
            <person name="Choi Y.-J."/>
            <person name="Martin J."/>
            <person name="Mitreva M."/>
        </authorList>
    </citation>
    <scope>NUCLEOTIDE SEQUENCE [LARGE SCALE GENOMIC DNA]</scope>
</reference>
<evidence type="ECO:0000313" key="1">
    <source>
        <dbReference type="EMBL" id="THD19678.1"/>
    </source>
</evidence>
<organism evidence="1 2">
    <name type="scientific">Fasciola hepatica</name>
    <name type="common">Liver fluke</name>
    <dbReference type="NCBI Taxonomy" id="6192"/>
    <lineage>
        <taxon>Eukaryota</taxon>
        <taxon>Metazoa</taxon>
        <taxon>Spiralia</taxon>
        <taxon>Lophotrochozoa</taxon>
        <taxon>Platyhelminthes</taxon>
        <taxon>Trematoda</taxon>
        <taxon>Digenea</taxon>
        <taxon>Plagiorchiida</taxon>
        <taxon>Echinostomata</taxon>
        <taxon>Echinostomatoidea</taxon>
        <taxon>Fasciolidae</taxon>
        <taxon>Fasciola</taxon>
    </lineage>
</organism>
<name>A0A4E0RCU2_FASHE</name>